<accession>A0A6J1LPI1</accession>
<evidence type="ECO:0000313" key="2">
    <source>
        <dbReference type="RefSeq" id="XP_023169499.1"/>
    </source>
</evidence>
<name>A0A6J1LPI1_DROHY</name>
<reference evidence="2" key="1">
    <citation type="submission" date="2025-08" db="UniProtKB">
        <authorList>
            <consortium name="RefSeq"/>
        </authorList>
    </citation>
    <scope>IDENTIFICATION</scope>
    <source>
        <strain evidence="2">15085-1641.00</strain>
        <tissue evidence="2">Whole body</tissue>
    </source>
</reference>
<dbReference type="AlphaFoldDB" id="A0A6J1LPI1"/>
<dbReference type="RefSeq" id="XP_023169499.1">
    <property type="nucleotide sequence ID" value="XM_023313731.2"/>
</dbReference>
<proteinExistence type="predicted"/>
<dbReference type="GeneID" id="111598472"/>
<dbReference type="OrthoDB" id="5594999at2759"/>
<organism evidence="1 2">
    <name type="scientific">Drosophila hydei</name>
    <name type="common">Fruit fly</name>
    <dbReference type="NCBI Taxonomy" id="7224"/>
    <lineage>
        <taxon>Eukaryota</taxon>
        <taxon>Metazoa</taxon>
        <taxon>Ecdysozoa</taxon>
        <taxon>Arthropoda</taxon>
        <taxon>Hexapoda</taxon>
        <taxon>Insecta</taxon>
        <taxon>Pterygota</taxon>
        <taxon>Neoptera</taxon>
        <taxon>Endopterygota</taxon>
        <taxon>Diptera</taxon>
        <taxon>Brachycera</taxon>
        <taxon>Muscomorpha</taxon>
        <taxon>Ephydroidea</taxon>
        <taxon>Drosophilidae</taxon>
        <taxon>Drosophila</taxon>
    </lineage>
</organism>
<protein>
    <submittedName>
        <fullName evidence="2">Uncharacterized protein LOC111598472 isoform X3</fullName>
    </submittedName>
</protein>
<dbReference type="Proteomes" id="UP000504633">
    <property type="component" value="Unplaced"/>
</dbReference>
<evidence type="ECO:0000313" key="1">
    <source>
        <dbReference type="Proteomes" id="UP000504633"/>
    </source>
</evidence>
<keyword evidence="1" id="KW-1185">Reference proteome</keyword>
<gene>
    <name evidence="2" type="primary">LOC111598472</name>
</gene>
<sequence>MSAKQILFTDALSVNISNNSLLTAVGNEVFYLRRNSIVRVTNKMHYKKIHGSIHTMGTCV</sequence>